<dbReference type="RefSeq" id="XP_040647534.1">
    <property type="nucleotide sequence ID" value="XM_040790581.1"/>
</dbReference>
<reference evidence="8 9" key="1">
    <citation type="journal article" date="2016" name="BMC Genomics">
        <title>Genome sequencing and secondary metabolism of the postharvest pathogen Penicillium griseofulvum.</title>
        <authorList>
            <person name="Banani H."/>
            <person name="Marcet-Houben M."/>
            <person name="Ballester A.R."/>
            <person name="Abbruscato P."/>
            <person name="Gonzalez-Candelas L."/>
            <person name="Gabaldon T."/>
            <person name="Spadaro D."/>
        </authorList>
    </citation>
    <scope>NUCLEOTIDE SEQUENCE [LARGE SCALE GENOMIC DNA]</scope>
    <source>
        <strain evidence="8 9">PG3</strain>
    </source>
</reference>
<dbReference type="Proteomes" id="UP000070168">
    <property type="component" value="Unassembled WGS sequence"/>
</dbReference>
<comment type="caution">
    <text evidence="8">The sequence shown here is derived from an EMBL/GenBank/DDBJ whole genome shotgun (WGS) entry which is preliminary data.</text>
</comment>
<accession>A0A135LJ86</accession>
<dbReference type="GO" id="GO:0140107">
    <property type="term" value="F:high-affinity potassium ion transmembrane transporter activity"/>
    <property type="evidence" value="ECO:0007669"/>
    <property type="project" value="TreeGrafter"/>
</dbReference>
<dbReference type="GO" id="GO:0005886">
    <property type="term" value="C:plasma membrane"/>
    <property type="evidence" value="ECO:0007669"/>
    <property type="project" value="TreeGrafter"/>
</dbReference>
<dbReference type="STRING" id="5078.A0A135LJ86"/>
<keyword evidence="4 7" id="KW-1133">Transmembrane helix</keyword>
<feature type="transmembrane region" description="Helical" evidence="7">
    <location>
        <begin position="322"/>
        <end position="344"/>
    </location>
</feature>
<evidence type="ECO:0000256" key="6">
    <source>
        <dbReference type="ARBA" id="ARBA00023136"/>
    </source>
</evidence>
<keyword evidence="5" id="KW-0406">Ion transport</keyword>
<keyword evidence="3 7" id="KW-0812">Transmembrane</keyword>
<evidence type="ECO:0000256" key="5">
    <source>
        <dbReference type="ARBA" id="ARBA00023065"/>
    </source>
</evidence>
<evidence type="ECO:0000256" key="4">
    <source>
        <dbReference type="ARBA" id="ARBA00022989"/>
    </source>
</evidence>
<proteinExistence type="predicted"/>
<dbReference type="InterPro" id="IPR051143">
    <property type="entry name" value="TrkH_K-transport"/>
</dbReference>
<evidence type="ECO:0000313" key="8">
    <source>
        <dbReference type="EMBL" id="KXG48998.1"/>
    </source>
</evidence>
<evidence type="ECO:0000256" key="1">
    <source>
        <dbReference type="ARBA" id="ARBA00004141"/>
    </source>
</evidence>
<keyword evidence="9" id="KW-1185">Reference proteome</keyword>
<evidence type="ECO:0000313" key="9">
    <source>
        <dbReference type="Proteomes" id="UP000070168"/>
    </source>
</evidence>
<dbReference type="PANTHER" id="PTHR31064:SF37">
    <property type="entry name" value="TRANSPORTER, PUTATIVE (EUROFUNG)-RELATED"/>
    <property type="match status" value="1"/>
</dbReference>
<dbReference type="Pfam" id="PF02386">
    <property type="entry name" value="TrkH"/>
    <property type="match status" value="1"/>
</dbReference>
<dbReference type="InterPro" id="IPR003445">
    <property type="entry name" value="Cat_transpt"/>
</dbReference>
<feature type="transmembrane region" description="Helical" evidence="7">
    <location>
        <begin position="257"/>
        <end position="283"/>
    </location>
</feature>
<keyword evidence="6 7" id="KW-0472">Membrane</keyword>
<dbReference type="OMA" id="GAWANTE"/>
<sequence>MADLLEFNPLRLHYAYFILTSFIGSIIFYTAPSPIHGLQYPDALFMCFSAMTGTGLGVQGTLFVLLILGHAFPIFATISLFRAWMLRSALKDNPDKEKKRQKEKKQMACVEEGTLSTDVIGKAKIANIVTEVQSDISSPCEPEGWNKYGIVVVTDRVHPNQAQDPIDCNEPAEAEYRVIEYKAILLTAVLTMIYFIGFLIIGIMSIGLWSKFIRPDIPREDETSPFWAGAFLATSALCNNGMSLIDTNMSPYQKEPFPLLACGVLILAGNTLFPCLLRLYIWILRKMLLNNPTWQSWRQIFDFALDQSQKISGYLYPAWHTWFLLSTVLFFNAIMWGGFEVAAIRDEEIASLSPNFRVLDGLFQALGISFRSFIDK</sequence>
<dbReference type="EMBL" id="LHQR01000065">
    <property type="protein sequence ID" value="KXG48998.1"/>
    <property type="molecule type" value="Genomic_DNA"/>
</dbReference>
<evidence type="ECO:0000256" key="7">
    <source>
        <dbReference type="SAM" id="Phobius"/>
    </source>
</evidence>
<dbReference type="GeneID" id="63705881"/>
<evidence type="ECO:0000256" key="2">
    <source>
        <dbReference type="ARBA" id="ARBA00022448"/>
    </source>
</evidence>
<comment type="subcellular location">
    <subcellularLocation>
        <location evidence="1">Membrane</location>
        <topology evidence="1">Multi-pass membrane protein</topology>
    </subcellularLocation>
</comment>
<dbReference type="GO" id="GO:0030007">
    <property type="term" value="P:intracellular potassium ion homeostasis"/>
    <property type="evidence" value="ECO:0007669"/>
    <property type="project" value="TreeGrafter"/>
</dbReference>
<gene>
    <name evidence="8" type="ORF">PGRI_028680</name>
</gene>
<organism evidence="8 9">
    <name type="scientific">Penicillium patulum</name>
    <name type="common">Penicillium griseofulvum</name>
    <dbReference type="NCBI Taxonomy" id="5078"/>
    <lineage>
        <taxon>Eukaryota</taxon>
        <taxon>Fungi</taxon>
        <taxon>Dikarya</taxon>
        <taxon>Ascomycota</taxon>
        <taxon>Pezizomycotina</taxon>
        <taxon>Eurotiomycetes</taxon>
        <taxon>Eurotiomycetidae</taxon>
        <taxon>Eurotiales</taxon>
        <taxon>Aspergillaceae</taxon>
        <taxon>Penicillium</taxon>
    </lineage>
</organism>
<feature type="transmembrane region" description="Helical" evidence="7">
    <location>
        <begin position="12"/>
        <end position="31"/>
    </location>
</feature>
<dbReference type="GO" id="GO:1990573">
    <property type="term" value="P:potassium ion import across plasma membrane"/>
    <property type="evidence" value="ECO:0007669"/>
    <property type="project" value="TreeGrafter"/>
</dbReference>
<dbReference type="OrthoDB" id="9999863at2759"/>
<protein>
    <submittedName>
        <fullName evidence="8">Cation transporter</fullName>
    </submittedName>
</protein>
<keyword evidence="2" id="KW-0813">Transport</keyword>
<feature type="transmembrane region" description="Helical" evidence="7">
    <location>
        <begin position="183"/>
        <end position="206"/>
    </location>
</feature>
<dbReference type="AlphaFoldDB" id="A0A135LJ86"/>
<name>A0A135LJ86_PENPA</name>
<dbReference type="PANTHER" id="PTHR31064">
    <property type="entry name" value="POTASSIUM TRANSPORT PROTEIN DDB_G0292412-RELATED"/>
    <property type="match status" value="1"/>
</dbReference>
<evidence type="ECO:0000256" key="3">
    <source>
        <dbReference type="ARBA" id="ARBA00022692"/>
    </source>
</evidence>